<dbReference type="KEGG" id="cga:Celgi_0696"/>
<name>F8A7F7_CELGA</name>
<reference evidence="2" key="1">
    <citation type="submission" date="2011-04" db="EMBL/GenBank/DDBJ databases">
        <title>Complete sequence of Cellvibrio gilvus ATCC 13127.</title>
        <authorList>
            <person name="Lucas S."/>
            <person name="Han J."/>
            <person name="Lapidus A."/>
            <person name="Cheng J.-F."/>
            <person name="Goodwin L."/>
            <person name="Pitluck S."/>
            <person name="Peters L."/>
            <person name="Munk A."/>
            <person name="Detter J.C."/>
            <person name="Han C."/>
            <person name="Tapia R."/>
            <person name="Land M."/>
            <person name="Hauser L."/>
            <person name="Kyrpides N."/>
            <person name="Ivanova N."/>
            <person name="Ovchinnikova G."/>
            <person name="Pagani I."/>
            <person name="Mead D."/>
            <person name="Brumm P."/>
            <person name="Woyke T."/>
        </authorList>
    </citation>
    <scope>NUCLEOTIDE SEQUENCE [LARGE SCALE GENOMIC DNA]</scope>
    <source>
        <strain evidence="2">ATCC 13127 / NRRL B-14078</strain>
    </source>
</reference>
<keyword evidence="2" id="KW-1185">Reference proteome</keyword>
<evidence type="ECO:0000313" key="2">
    <source>
        <dbReference type="Proteomes" id="UP000000485"/>
    </source>
</evidence>
<evidence type="ECO:0000313" key="1">
    <source>
        <dbReference type="EMBL" id="AEI11215.1"/>
    </source>
</evidence>
<protein>
    <submittedName>
        <fullName evidence="1">Uncharacterized protein</fullName>
    </submittedName>
</protein>
<gene>
    <name evidence="1" type="ordered locus">Celgi_0696</name>
</gene>
<accession>F8A7F7</accession>
<dbReference type="AlphaFoldDB" id="F8A7F7"/>
<dbReference type="HOGENOM" id="CLU_2859490_0_0_11"/>
<dbReference type="EMBL" id="CP002665">
    <property type="protein sequence ID" value="AEI11215.1"/>
    <property type="molecule type" value="Genomic_DNA"/>
</dbReference>
<proteinExistence type="predicted"/>
<organism evidence="1 2">
    <name type="scientific">Cellulomonas gilvus (strain ATCC 13127 / NRRL B-14078)</name>
    <name type="common">Cellvibrio gilvus</name>
    <dbReference type="NCBI Taxonomy" id="593907"/>
    <lineage>
        <taxon>Bacteria</taxon>
        <taxon>Bacillati</taxon>
        <taxon>Actinomycetota</taxon>
        <taxon>Actinomycetes</taxon>
        <taxon>Micrococcales</taxon>
        <taxon>Cellulomonadaceae</taxon>
        <taxon>Cellulomonas</taxon>
    </lineage>
</organism>
<dbReference type="Proteomes" id="UP000000485">
    <property type="component" value="Chromosome"/>
</dbReference>
<sequence>MHRDEDGQFVVAPEEMFMLRQGLFITKYHLDPTFEDDLHALTGVTPEEFAALLAHVDELGRPWI</sequence>